<reference evidence="1" key="1">
    <citation type="journal article" date="2023" name="G3 (Bethesda)">
        <title>A reference genome for the long-term kleptoplast-retaining sea slug Elysia crispata morphotype clarki.</title>
        <authorList>
            <person name="Eastman K.E."/>
            <person name="Pendleton A.L."/>
            <person name="Shaikh M.A."/>
            <person name="Suttiyut T."/>
            <person name="Ogas R."/>
            <person name="Tomko P."/>
            <person name="Gavelis G."/>
            <person name="Widhalm J.R."/>
            <person name="Wisecaver J.H."/>
        </authorList>
    </citation>
    <scope>NUCLEOTIDE SEQUENCE</scope>
    <source>
        <strain evidence="1">ECLA1</strain>
    </source>
</reference>
<evidence type="ECO:0000313" key="2">
    <source>
        <dbReference type="Proteomes" id="UP001283361"/>
    </source>
</evidence>
<evidence type="ECO:0000313" key="1">
    <source>
        <dbReference type="EMBL" id="KAK3724583.1"/>
    </source>
</evidence>
<organism evidence="1 2">
    <name type="scientific">Elysia crispata</name>
    <name type="common">lettuce slug</name>
    <dbReference type="NCBI Taxonomy" id="231223"/>
    <lineage>
        <taxon>Eukaryota</taxon>
        <taxon>Metazoa</taxon>
        <taxon>Spiralia</taxon>
        <taxon>Lophotrochozoa</taxon>
        <taxon>Mollusca</taxon>
        <taxon>Gastropoda</taxon>
        <taxon>Heterobranchia</taxon>
        <taxon>Euthyneura</taxon>
        <taxon>Panpulmonata</taxon>
        <taxon>Sacoglossa</taxon>
        <taxon>Placobranchoidea</taxon>
        <taxon>Plakobranchidae</taxon>
        <taxon>Elysia</taxon>
    </lineage>
</organism>
<dbReference type="AlphaFoldDB" id="A0AAE0XXN2"/>
<comment type="caution">
    <text evidence="1">The sequence shown here is derived from an EMBL/GenBank/DDBJ whole genome shotgun (WGS) entry which is preliminary data.</text>
</comment>
<sequence length="246" mass="27082">MIEARIVVVPCPESRLEALFRRIKEKKPHLPYRNQWFSSFSKSLASQNRWDFPMTARARHQLSSAHRAALALRRGSLCRTCCGDGSGYIGSTGNTAEQRRRAKQAAATLIGDWLNRLSKPRGSNPVCDESAQILIASSGGPQFIDRPSPAVRGNDAFEIIYRPNSVCYLSVPVVPATGCDYSVSLPVSGSIALEPLKPARLLQARAWTTRCPNWALSRAPGFNAPLQIVQGGEVLELINCPNRRLE</sequence>
<keyword evidence="2" id="KW-1185">Reference proteome</keyword>
<gene>
    <name evidence="1" type="ORF">RRG08_036561</name>
</gene>
<protein>
    <submittedName>
        <fullName evidence="1">Uncharacterized protein</fullName>
    </submittedName>
</protein>
<proteinExistence type="predicted"/>
<dbReference type="EMBL" id="JAWDGP010007343">
    <property type="protein sequence ID" value="KAK3724583.1"/>
    <property type="molecule type" value="Genomic_DNA"/>
</dbReference>
<name>A0AAE0XXN2_9GAST</name>
<accession>A0AAE0XXN2</accession>
<dbReference type="Proteomes" id="UP001283361">
    <property type="component" value="Unassembled WGS sequence"/>
</dbReference>